<reference evidence="1 2" key="2">
    <citation type="journal article" date="2011" name="J. Bacteriol.">
        <title>Complete genome sequence of a carbon monoxide-utilizing acetogen, Eubacterium limosum KIST612.</title>
        <authorList>
            <person name="Roh H."/>
            <person name="Ko H.J."/>
            <person name="Kim D."/>
            <person name="Choi D.G."/>
            <person name="Park S."/>
            <person name="Kim S."/>
            <person name="Chang I.S."/>
            <person name="Choi I.G."/>
        </authorList>
    </citation>
    <scope>NUCLEOTIDE SEQUENCE [LARGE SCALE GENOMIC DNA]</scope>
    <source>
        <strain evidence="1 2">KIST612</strain>
    </source>
</reference>
<proteinExistence type="predicted"/>
<gene>
    <name evidence="1" type="ordered locus">ELI_1780</name>
</gene>
<dbReference type="HOGENOM" id="CLU_3343821_0_0_9"/>
<reference key="1">
    <citation type="submission" date="2010-09" db="EMBL/GenBank/DDBJ databases">
        <authorList>
            <person name="Roh H."/>
            <person name="Ko H.-J."/>
            <person name="Kim D."/>
            <person name="Choi D.G."/>
            <person name="Park S."/>
            <person name="Kim S."/>
            <person name="Kim K.H."/>
            <person name="Chang I.S."/>
            <person name="Choi I.-G."/>
        </authorList>
    </citation>
    <scope>NUCLEOTIDE SEQUENCE</scope>
    <source>
        <strain>KIST612</strain>
    </source>
</reference>
<keyword evidence="2" id="KW-1185">Reference proteome</keyword>
<accession>E3GDG1</accession>
<name>E3GDG1_9FIRM</name>
<evidence type="ECO:0000313" key="1">
    <source>
        <dbReference type="EMBL" id="ADO36766.1"/>
    </source>
</evidence>
<dbReference type="AlphaFoldDB" id="E3GDG1"/>
<evidence type="ECO:0000313" key="2">
    <source>
        <dbReference type="Proteomes" id="UP000006873"/>
    </source>
</evidence>
<organism evidence="1 2">
    <name type="scientific">Eubacterium callanderi</name>
    <dbReference type="NCBI Taxonomy" id="53442"/>
    <lineage>
        <taxon>Bacteria</taxon>
        <taxon>Bacillati</taxon>
        <taxon>Bacillota</taxon>
        <taxon>Clostridia</taxon>
        <taxon>Eubacteriales</taxon>
        <taxon>Eubacteriaceae</taxon>
        <taxon>Eubacterium</taxon>
    </lineage>
</organism>
<sequence length="37" mass="4323">MRWSYIDKIKLKIMIMKINNGLNGVQPMKLSARINGF</sequence>
<dbReference type="Proteomes" id="UP000006873">
    <property type="component" value="Chromosome"/>
</dbReference>
<dbReference type="KEGG" id="elm:ELI_1780"/>
<dbReference type="EMBL" id="CP002273">
    <property type="protein sequence ID" value="ADO36766.1"/>
    <property type="molecule type" value="Genomic_DNA"/>
</dbReference>
<protein>
    <submittedName>
        <fullName evidence="1">Uncharacterized protein</fullName>
    </submittedName>
</protein>